<protein>
    <recommendedName>
        <fullName evidence="4">Aromatic amino acid beta-eliminating lyase/threonine aldolase domain-containing protein</fullName>
    </recommendedName>
</protein>
<comment type="similarity">
    <text evidence="2">Belongs to the threonine aldolase family.</text>
</comment>
<dbReference type="Pfam" id="PF01212">
    <property type="entry name" value="Beta_elim_lyase"/>
    <property type="match status" value="1"/>
</dbReference>
<dbReference type="PANTHER" id="PTHR48097:SF9">
    <property type="entry name" value="L-THREONINE ALDOLASE"/>
    <property type="match status" value="1"/>
</dbReference>
<dbReference type="SUPFAM" id="SSF53383">
    <property type="entry name" value="PLP-dependent transferases"/>
    <property type="match status" value="1"/>
</dbReference>
<feature type="domain" description="Aromatic amino acid beta-eliminating lyase/threonine aldolase" evidence="4">
    <location>
        <begin position="1"/>
        <end position="68"/>
    </location>
</feature>
<dbReference type="GO" id="GO:0006567">
    <property type="term" value="P:L-threonine catabolic process"/>
    <property type="evidence" value="ECO:0007669"/>
    <property type="project" value="TreeGrafter"/>
</dbReference>
<accession>A0A8J7QGK3</accession>
<evidence type="ECO:0000313" key="6">
    <source>
        <dbReference type="Proteomes" id="UP000664417"/>
    </source>
</evidence>
<reference evidence="5" key="1">
    <citation type="submission" date="2021-03" db="EMBL/GenBank/DDBJ databases">
        <authorList>
            <person name="Wang G."/>
        </authorList>
    </citation>
    <scope>NUCLEOTIDE SEQUENCE</scope>
    <source>
        <strain evidence="5">KCTC 12899</strain>
    </source>
</reference>
<dbReference type="GO" id="GO:0008732">
    <property type="term" value="F:L-allo-threonine aldolase activity"/>
    <property type="evidence" value="ECO:0007669"/>
    <property type="project" value="TreeGrafter"/>
</dbReference>
<dbReference type="EMBL" id="JAFREP010000029">
    <property type="protein sequence ID" value="MBO1321900.1"/>
    <property type="molecule type" value="Genomic_DNA"/>
</dbReference>
<comment type="cofactor">
    <cofactor evidence="1">
        <name>pyridoxal 5'-phosphate</name>
        <dbReference type="ChEBI" id="CHEBI:597326"/>
    </cofactor>
</comment>
<evidence type="ECO:0000256" key="3">
    <source>
        <dbReference type="ARBA" id="ARBA00022898"/>
    </source>
</evidence>
<comment type="caution">
    <text evidence="5">The sequence shown here is derived from an EMBL/GenBank/DDBJ whole genome shotgun (WGS) entry which is preliminary data.</text>
</comment>
<organism evidence="5 6">
    <name type="scientific">Acanthopleuribacter pedis</name>
    <dbReference type="NCBI Taxonomy" id="442870"/>
    <lineage>
        <taxon>Bacteria</taxon>
        <taxon>Pseudomonadati</taxon>
        <taxon>Acidobacteriota</taxon>
        <taxon>Holophagae</taxon>
        <taxon>Acanthopleuribacterales</taxon>
        <taxon>Acanthopleuribacteraceae</taxon>
        <taxon>Acanthopleuribacter</taxon>
    </lineage>
</organism>
<dbReference type="AlphaFoldDB" id="A0A8J7QGK3"/>
<dbReference type="GO" id="GO:0006545">
    <property type="term" value="P:glycine biosynthetic process"/>
    <property type="evidence" value="ECO:0007669"/>
    <property type="project" value="TreeGrafter"/>
</dbReference>
<keyword evidence="3" id="KW-0663">Pyridoxal phosphate</keyword>
<dbReference type="PANTHER" id="PTHR48097">
    <property type="entry name" value="L-THREONINE ALDOLASE-RELATED"/>
    <property type="match status" value="1"/>
</dbReference>
<dbReference type="InterPro" id="IPR015421">
    <property type="entry name" value="PyrdxlP-dep_Trfase_major"/>
</dbReference>
<name>A0A8J7QGK3_9BACT</name>
<dbReference type="InterPro" id="IPR015424">
    <property type="entry name" value="PyrdxlP-dep_Trfase"/>
</dbReference>
<sequence>MSKGLGAPVGSVLVGSKDLIKRAHRRRKVLGGGMRQVGVLAAAGLDALAHHVDRLAASHHHRATRDHPRLLRFPPITLRCALPGTGRA</sequence>
<proteinExistence type="inferred from homology"/>
<gene>
    <name evidence="5" type="ORF">J3U88_25695</name>
</gene>
<evidence type="ECO:0000256" key="1">
    <source>
        <dbReference type="ARBA" id="ARBA00001933"/>
    </source>
</evidence>
<evidence type="ECO:0000313" key="5">
    <source>
        <dbReference type="EMBL" id="MBO1321900.1"/>
    </source>
</evidence>
<evidence type="ECO:0000259" key="4">
    <source>
        <dbReference type="Pfam" id="PF01212"/>
    </source>
</evidence>
<evidence type="ECO:0000256" key="2">
    <source>
        <dbReference type="ARBA" id="ARBA00006966"/>
    </source>
</evidence>
<dbReference type="Proteomes" id="UP000664417">
    <property type="component" value="Unassembled WGS sequence"/>
</dbReference>
<dbReference type="InterPro" id="IPR001597">
    <property type="entry name" value="ArAA_b-elim_lyase/Thr_aldolase"/>
</dbReference>
<dbReference type="Gene3D" id="3.40.640.10">
    <property type="entry name" value="Type I PLP-dependent aspartate aminotransferase-like (Major domain)"/>
    <property type="match status" value="1"/>
</dbReference>
<keyword evidence="6" id="KW-1185">Reference proteome</keyword>
<dbReference type="GO" id="GO:0005829">
    <property type="term" value="C:cytosol"/>
    <property type="evidence" value="ECO:0007669"/>
    <property type="project" value="TreeGrafter"/>
</dbReference>